<dbReference type="PANTHER" id="PTHR30203:SF32">
    <property type="entry name" value="CATION EFFLUX SYSTEM PROTEIN CUSC"/>
    <property type="match status" value="1"/>
</dbReference>
<keyword evidence="5 9" id="KW-0472">Membrane</keyword>
<gene>
    <name evidence="11" type="ORF">PSH57_11410</name>
</gene>
<evidence type="ECO:0000256" key="4">
    <source>
        <dbReference type="ARBA" id="ARBA00022692"/>
    </source>
</evidence>
<dbReference type="Gene3D" id="1.20.1600.10">
    <property type="entry name" value="Outer membrane efflux proteins (OEP)"/>
    <property type="match status" value="1"/>
</dbReference>
<evidence type="ECO:0000256" key="3">
    <source>
        <dbReference type="ARBA" id="ARBA00022452"/>
    </source>
</evidence>
<proteinExistence type="inferred from homology"/>
<keyword evidence="3 9" id="KW-1134">Transmembrane beta strand</keyword>
<sequence length="520" mass="55458">MSFLPVSCPTGYLGSAASSGGAGGGPLEEADSAPGVQSIDAGWRHAIVAVVVVALCSGCTSLAPQYEAPPSPVPAAWLDTAQDLQGRPAPSLAWNDYFTDPLLQQLIQTALDNNRDLRVALLRVEEARAAHQIQRADLFPQVNAGAQGARARVPGDLNMSGNPVTSGEYRAEIGVSSWELDLWGRVRNLNDSALQQWLATEAGSQAAHTALVAQVADAYLGVRDLSERVALTQHTVESRQESFRIFSRRFEVGSASKLELTQVQVLLNQAQTLLAQLEQAYAAQIHALGLLIGAHPGPLPEAAPFDETLVLADLAPGLPSELLAARPDIQAAEHRLIAAHANIGAARAAFFPRIALTGNVGTVSAELDGLFSSGSRAWSFVPVVSLPIFDGGLRQANLELSEVRRHIAVAEYEKSIQTAFREVSDALSARRWLTEQRDLQRTALTIAQERARLSQLRYDSGSAPFLEVLDAQRELLSTEQQLVQARSALLSNQVALYAALGGGTQSTAQDTAAPTSASPR</sequence>
<feature type="coiled-coil region" evidence="10">
    <location>
        <begin position="260"/>
        <end position="287"/>
    </location>
</feature>
<evidence type="ECO:0000256" key="7">
    <source>
        <dbReference type="ARBA" id="ARBA00023237"/>
    </source>
</evidence>
<dbReference type="EMBL" id="CP117449">
    <property type="protein sequence ID" value="WLH14855.1"/>
    <property type="molecule type" value="Genomic_DNA"/>
</dbReference>
<dbReference type="InterPro" id="IPR010131">
    <property type="entry name" value="MdtP/NodT-like"/>
</dbReference>
<keyword evidence="7" id="KW-0998">Cell outer membrane</keyword>
<evidence type="ECO:0000313" key="12">
    <source>
        <dbReference type="Proteomes" id="UP001230339"/>
    </source>
</evidence>
<dbReference type="SUPFAM" id="SSF56954">
    <property type="entry name" value="Outer membrane efflux proteins (OEP)"/>
    <property type="match status" value="1"/>
</dbReference>
<evidence type="ECO:0000256" key="8">
    <source>
        <dbReference type="ARBA" id="ARBA00023288"/>
    </source>
</evidence>
<protein>
    <submittedName>
        <fullName evidence="11">Efflux transporter outer membrane subunit</fullName>
    </submittedName>
</protein>
<evidence type="ECO:0000256" key="10">
    <source>
        <dbReference type="SAM" id="Coils"/>
    </source>
</evidence>
<evidence type="ECO:0000313" key="11">
    <source>
        <dbReference type="EMBL" id="WLH14855.1"/>
    </source>
</evidence>
<keyword evidence="6 9" id="KW-0564">Palmitate</keyword>
<name>A0ABY9GGT5_9PSED</name>
<evidence type="ECO:0000256" key="2">
    <source>
        <dbReference type="ARBA" id="ARBA00007613"/>
    </source>
</evidence>
<accession>A0ABY9GGT5</accession>
<keyword evidence="10" id="KW-0175">Coiled coil</keyword>
<evidence type="ECO:0000256" key="5">
    <source>
        <dbReference type="ARBA" id="ARBA00023136"/>
    </source>
</evidence>
<evidence type="ECO:0000256" key="9">
    <source>
        <dbReference type="RuleBase" id="RU362097"/>
    </source>
</evidence>
<dbReference type="NCBIfam" id="TIGR01845">
    <property type="entry name" value="outer_NodT"/>
    <property type="match status" value="1"/>
</dbReference>
<dbReference type="InterPro" id="IPR003423">
    <property type="entry name" value="OMP_efflux"/>
</dbReference>
<dbReference type="Gene3D" id="2.20.200.10">
    <property type="entry name" value="Outer membrane efflux proteins (OEP)"/>
    <property type="match status" value="1"/>
</dbReference>
<reference evidence="11 12" key="1">
    <citation type="submission" date="2023-02" db="EMBL/GenBank/DDBJ databases">
        <title>Evolution of Hrp T3SS in non-pathogenic Pseudomonas fluorescens.</title>
        <authorList>
            <person name="Liao K."/>
            <person name="Wei H."/>
            <person name="Gu Y."/>
        </authorList>
    </citation>
    <scope>NUCLEOTIDE SEQUENCE [LARGE SCALE GENOMIC DNA]</scope>
    <source>
        <strain evidence="11 12">FP205</strain>
    </source>
</reference>
<dbReference type="Pfam" id="PF02321">
    <property type="entry name" value="OEP"/>
    <property type="match status" value="2"/>
</dbReference>
<dbReference type="Proteomes" id="UP001230339">
    <property type="component" value="Chromosome"/>
</dbReference>
<evidence type="ECO:0000256" key="1">
    <source>
        <dbReference type="ARBA" id="ARBA00004459"/>
    </source>
</evidence>
<keyword evidence="12" id="KW-1185">Reference proteome</keyword>
<comment type="subcellular location">
    <subcellularLocation>
        <location evidence="1 9">Cell outer membrane</location>
        <topology evidence="1 9">Lipid-anchor</topology>
    </subcellularLocation>
</comment>
<dbReference type="PANTHER" id="PTHR30203">
    <property type="entry name" value="OUTER MEMBRANE CATION EFFLUX PROTEIN"/>
    <property type="match status" value="1"/>
</dbReference>
<keyword evidence="4 9" id="KW-0812">Transmembrane</keyword>
<organism evidence="11 12">
    <name type="scientific">Pseudomonas hefeiensis</name>
    <dbReference type="NCBI Taxonomy" id="2738125"/>
    <lineage>
        <taxon>Bacteria</taxon>
        <taxon>Pseudomonadati</taxon>
        <taxon>Pseudomonadota</taxon>
        <taxon>Gammaproteobacteria</taxon>
        <taxon>Pseudomonadales</taxon>
        <taxon>Pseudomonadaceae</taxon>
        <taxon>Pseudomonas</taxon>
    </lineage>
</organism>
<keyword evidence="8 9" id="KW-0449">Lipoprotein</keyword>
<comment type="similarity">
    <text evidence="2 9">Belongs to the outer membrane factor (OMF) (TC 1.B.17) family.</text>
</comment>
<evidence type="ECO:0000256" key="6">
    <source>
        <dbReference type="ARBA" id="ARBA00023139"/>
    </source>
</evidence>